<protein>
    <recommendedName>
        <fullName evidence="4">Lipoprotein</fullName>
    </recommendedName>
</protein>
<reference evidence="2 3" key="1">
    <citation type="submission" date="2021-01" db="EMBL/GenBank/DDBJ databases">
        <title>FDA dAtabase for Regulatory Grade micrObial Sequences (FDA-ARGOS): Supporting development and validation of Infectious Disease Dx tests.</title>
        <authorList>
            <person name="Sproer C."/>
            <person name="Gronow S."/>
            <person name="Severitt S."/>
            <person name="Schroder I."/>
            <person name="Tallon L."/>
            <person name="Sadzewicz L."/>
            <person name="Zhao X."/>
            <person name="Boylan J."/>
            <person name="Ott S."/>
            <person name="Bowen H."/>
            <person name="Vavikolanu K."/>
            <person name="Mehta A."/>
            <person name="Aluvathingal J."/>
            <person name="Nadendla S."/>
            <person name="Lowell S."/>
            <person name="Myers T."/>
            <person name="Yan Y."/>
            <person name="Sichtig H."/>
        </authorList>
    </citation>
    <scope>NUCLEOTIDE SEQUENCE [LARGE SCALE GENOMIC DNA]</scope>
    <source>
        <strain evidence="2 3">FDAARGOS_1141</strain>
    </source>
</reference>
<name>A0ABX7CUV0_SPHMU</name>
<proteinExistence type="predicted"/>
<keyword evidence="3" id="KW-1185">Reference proteome</keyword>
<evidence type="ECO:0008006" key="4">
    <source>
        <dbReference type="Google" id="ProtNLM"/>
    </source>
</evidence>
<evidence type="ECO:0000313" key="2">
    <source>
        <dbReference type="EMBL" id="QQT55876.1"/>
    </source>
</evidence>
<sequence>MIKYFYLVIAFTTTAISCDNRANNKGEETKIDTAVNQNGLPLDNIHRSRGKDTTKNEDRSAKEGVPLDNLDRNKSAD</sequence>
<dbReference type="Proteomes" id="UP000595498">
    <property type="component" value="Chromosome"/>
</dbReference>
<evidence type="ECO:0000313" key="3">
    <source>
        <dbReference type="Proteomes" id="UP000595498"/>
    </source>
</evidence>
<evidence type="ECO:0000256" key="1">
    <source>
        <dbReference type="SAM" id="MobiDB-lite"/>
    </source>
</evidence>
<organism evidence="2 3">
    <name type="scientific">Sphingobacterium multivorum</name>
    <dbReference type="NCBI Taxonomy" id="28454"/>
    <lineage>
        <taxon>Bacteria</taxon>
        <taxon>Pseudomonadati</taxon>
        <taxon>Bacteroidota</taxon>
        <taxon>Sphingobacteriia</taxon>
        <taxon>Sphingobacteriales</taxon>
        <taxon>Sphingobacteriaceae</taxon>
        <taxon>Sphingobacterium</taxon>
    </lineage>
</organism>
<gene>
    <name evidence="2" type="ORF">I6I98_11700</name>
</gene>
<feature type="compositionally biased region" description="Basic and acidic residues" evidence="1">
    <location>
        <begin position="44"/>
        <end position="62"/>
    </location>
</feature>
<dbReference type="EMBL" id="CP068224">
    <property type="protein sequence ID" value="QQT55876.1"/>
    <property type="molecule type" value="Genomic_DNA"/>
</dbReference>
<accession>A0ABX7CUV0</accession>
<dbReference type="PROSITE" id="PS51257">
    <property type="entry name" value="PROKAR_LIPOPROTEIN"/>
    <property type="match status" value="1"/>
</dbReference>
<feature type="region of interest" description="Disordered" evidence="1">
    <location>
        <begin position="29"/>
        <end position="77"/>
    </location>
</feature>